<protein>
    <submittedName>
        <fullName evidence="3">Conjugal transfer protein TraI</fullName>
    </submittedName>
</protein>
<evidence type="ECO:0000256" key="1">
    <source>
        <dbReference type="SAM" id="MobiDB-lite"/>
    </source>
</evidence>
<dbReference type="InterPro" id="IPR005498">
    <property type="entry name" value="T4SS_VirB10/TraB/TrbI"/>
</dbReference>
<dbReference type="EMBL" id="MUTJ01000092">
    <property type="protein sequence ID" value="ONU77744.1"/>
    <property type="molecule type" value="Genomic_DNA"/>
</dbReference>
<proteinExistence type="predicted"/>
<organism evidence="3 4">
    <name type="scientific">Burkholderia cenocepacia</name>
    <dbReference type="NCBI Taxonomy" id="95486"/>
    <lineage>
        <taxon>Bacteria</taxon>
        <taxon>Pseudomonadati</taxon>
        <taxon>Pseudomonadota</taxon>
        <taxon>Betaproteobacteria</taxon>
        <taxon>Burkholderiales</taxon>
        <taxon>Burkholderiaceae</taxon>
        <taxon>Burkholderia</taxon>
        <taxon>Burkholderia cepacia complex</taxon>
    </lineage>
</organism>
<comment type="caution">
    <text evidence="3">The sequence shown here is derived from an EMBL/GenBank/DDBJ whole genome shotgun (WGS) entry which is preliminary data.</text>
</comment>
<dbReference type="AlphaFoldDB" id="A0A1V2VVM6"/>
<dbReference type="RefSeq" id="WP_077176622.1">
    <property type="nucleotide sequence ID" value="NZ_MUTB01000063.1"/>
</dbReference>
<dbReference type="CDD" id="cd16430">
    <property type="entry name" value="TraB"/>
    <property type="match status" value="1"/>
</dbReference>
<keyword evidence="2" id="KW-0472">Membrane</keyword>
<reference evidence="3 4" key="1">
    <citation type="submission" date="2016-08" db="EMBL/GenBank/DDBJ databases">
        <authorList>
            <person name="Seilhamer J.J."/>
        </authorList>
    </citation>
    <scope>NUCLEOTIDE SEQUENCE [LARGE SCALE GENOMIC DNA]</scope>
    <source>
        <strain evidence="3 4">VC14762</strain>
    </source>
</reference>
<evidence type="ECO:0000256" key="2">
    <source>
        <dbReference type="SAM" id="Phobius"/>
    </source>
</evidence>
<feature type="compositionally biased region" description="Polar residues" evidence="1">
    <location>
        <begin position="109"/>
        <end position="125"/>
    </location>
</feature>
<gene>
    <name evidence="3" type="ORF">A8E72_30625</name>
</gene>
<dbReference type="Proteomes" id="UP000188543">
    <property type="component" value="Unassembled WGS sequence"/>
</dbReference>
<keyword evidence="2" id="KW-1133">Transmembrane helix</keyword>
<feature type="compositionally biased region" description="Basic and acidic residues" evidence="1">
    <location>
        <begin position="86"/>
        <end position="105"/>
    </location>
</feature>
<evidence type="ECO:0000313" key="3">
    <source>
        <dbReference type="EMBL" id="ONU77744.1"/>
    </source>
</evidence>
<keyword evidence="2" id="KW-0812">Transmembrane</keyword>
<name>A0A1V2VVM6_9BURK</name>
<accession>A0A1V2VVM6</accession>
<feature type="region of interest" description="Disordered" evidence="1">
    <location>
        <begin position="86"/>
        <end position="146"/>
    </location>
</feature>
<feature type="transmembrane region" description="Helical" evidence="2">
    <location>
        <begin position="12"/>
        <end position="34"/>
    </location>
</feature>
<evidence type="ECO:0000313" key="4">
    <source>
        <dbReference type="Proteomes" id="UP000188543"/>
    </source>
</evidence>
<dbReference type="Pfam" id="PF03743">
    <property type="entry name" value="TrbI"/>
    <property type="match status" value="1"/>
</dbReference>
<sequence length="439" mass="45848">MSDPNAQVKKRQLMLIGGTVSVILLLGAGGMFFFDNGPAVRAEKPKTVNITAPGTVDDKDAWRAQEAAKAQANADKLNDLTQALKKQQEDQQKLKDELEKARKDAASAPSGNKSADAATLNQKLPTGSVLPPPTAKTGMNAATPLNSPLGQPLAEAPKRELELIQFNNPGAGGKDGSAGGTKTELLGFPVNDSAKKYGQSGKENVKNSIEFIPAGSFVRVAMLNGADAPTGGQAQSNPLPIALHVLDTANLANKYKLDIRDCRFVAAAWGDLSSERMMGRTDTLTCIIDGETVEMQVKGQIIGEDGKAGVRGRLVTKQGQVLANALLAGIASGIGKAFQQSATTTSTSALGQTSTIQPGDVGRAAIGSGVGNAGTALEQYYLKAADKLFPVIETDGGRTVEVLITKGAVYNGRAANIGNNYRGLLKRNGSNSRGYDDED</sequence>